<dbReference type="Gene3D" id="3.20.20.80">
    <property type="entry name" value="Glycosidases"/>
    <property type="match status" value="1"/>
</dbReference>
<comment type="cofactor">
    <cofactor evidence="2">
        <name>Ca(2+)</name>
        <dbReference type="ChEBI" id="CHEBI:29108"/>
    </cofactor>
</comment>
<dbReference type="AlphaFoldDB" id="A0A4R5MID5"/>
<name>A0A4R5MID5_9SPHI</name>
<evidence type="ECO:0000256" key="3">
    <source>
        <dbReference type="ARBA" id="ARBA00007401"/>
    </source>
</evidence>
<dbReference type="EC" id="3.2.1.23" evidence="5 10"/>
<dbReference type="Pfam" id="PF02929">
    <property type="entry name" value="Bgal_small_N"/>
    <property type="match status" value="1"/>
</dbReference>
<dbReference type="InterPro" id="IPR013783">
    <property type="entry name" value="Ig-like_fold"/>
</dbReference>
<dbReference type="Pfam" id="PF02836">
    <property type="entry name" value="Glyco_hydro_2_C"/>
    <property type="match status" value="1"/>
</dbReference>
<evidence type="ECO:0000256" key="2">
    <source>
        <dbReference type="ARBA" id="ARBA00001913"/>
    </source>
</evidence>
<reference evidence="12 13" key="1">
    <citation type="submission" date="2019-02" db="EMBL/GenBank/DDBJ databases">
        <title>Pedobacter sp. nov., a novel speices isolated from soil of pinguins habitat in Antarcitica.</title>
        <authorList>
            <person name="He R.-H."/>
        </authorList>
    </citation>
    <scope>NUCLEOTIDE SEQUENCE [LARGE SCALE GENOMIC DNA]</scope>
    <source>
        <strain evidence="12 13">E01020</strain>
    </source>
</reference>
<keyword evidence="8 10" id="KW-0326">Glycosidase</keyword>
<dbReference type="PANTHER" id="PTHR46323">
    <property type="entry name" value="BETA-GALACTOSIDASE"/>
    <property type="match status" value="1"/>
</dbReference>
<dbReference type="SUPFAM" id="SSF51445">
    <property type="entry name" value="(Trans)glycosidases"/>
    <property type="match status" value="1"/>
</dbReference>
<organism evidence="12 13">
    <name type="scientific">Pedobacter changchengzhani</name>
    <dbReference type="NCBI Taxonomy" id="2529274"/>
    <lineage>
        <taxon>Bacteria</taxon>
        <taxon>Pseudomonadati</taxon>
        <taxon>Bacteroidota</taxon>
        <taxon>Sphingobacteriia</taxon>
        <taxon>Sphingobacteriales</taxon>
        <taxon>Sphingobacteriaceae</taxon>
        <taxon>Pedobacter</taxon>
    </lineage>
</organism>
<dbReference type="OrthoDB" id="9801077at2"/>
<evidence type="ECO:0000256" key="8">
    <source>
        <dbReference type="ARBA" id="ARBA00023295"/>
    </source>
</evidence>
<dbReference type="InterPro" id="IPR006102">
    <property type="entry name" value="Ig-like_GH2"/>
</dbReference>
<dbReference type="Proteomes" id="UP000295668">
    <property type="component" value="Unassembled WGS sequence"/>
</dbReference>
<keyword evidence="13" id="KW-1185">Reference proteome</keyword>
<evidence type="ECO:0000313" key="13">
    <source>
        <dbReference type="Proteomes" id="UP000295668"/>
    </source>
</evidence>
<gene>
    <name evidence="12" type="ORF">EZJ43_13675</name>
</gene>
<dbReference type="Gene3D" id="2.70.98.10">
    <property type="match status" value="1"/>
</dbReference>
<dbReference type="InterPro" id="IPR023230">
    <property type="entry name" value="Glyco_hydro_2_CS"/>
</dbReference>
<accession>A0A4R5MID5</accession>
<dbReference type="PRINTS" id="PR00132">
    <property type="entry name" value="GLHYDRLASE2"/>
</dbReference>
<evidence type="ECO:0000256" key="9">
    <source>
        <dbReference type="ARBA" id="ARBA00032230"/>
    </source>
</evidence>
<dbReference type="InterPro" id="IPR006104">
    <property type="entry name" value="Glyco_hydro_2_N"/>
</dbReference>
<comment type="similarity">
    <text evidence="3 10">Belongs to the glycosyl hydrolase 2 family.</text>
</comment>
<dbReference type="Pfam" id="PF02837">
    <property type="entry name" value="Glyco_hydro_2_N"/>
    <property type="match status" value="1"/>
</dbReference>
<dbReference type="SUPFAM" id="SSF74650">
    <property type="entry name" value="Galactose mutarotase-like"/>
    <property type="match status" value="1"/>
</dbReference>
<sequence length="1039" mass="121073">MKFLPYIFVISLFVFQKAKAQLPDWENTQVYQINTLKPHATFIPFESASLSKINDPIKSIYYKLLNGNWKFNWSKNPDTRPKDFYKTDFDVKNWKTIKVPGNWQMYGYDYPIYVSEGYPFPKNQPYMPKDFNPVGSYKTTFNVYDNWKDRKLILHFGAVNSAFYVWINGKKVGYSEDSKTPAEFDISKFIKTGSNEMAVEVYRWSDGSYLEDQDFFRLSGIERDVYLLAVPKTNIRDFEVNANLINNYLDGNFCLNVSLQNDRKKANVAVNVQIHDEHNKLIYQSTQKEIIGDSTAELKFATLLSKVKQWSAEVPNLYRLSIGLTENGKTTQFIESKIGFRSTEVKGGKFLVNGKPILLKGVNRHEHDPITGHVVSKESMLEDIKLMKAFNINAVRTSHYPNDPYWYKLCDEYGIYLWDEANIESHGYGYDTDKTLANKPEFMKMHLNRMERMLERDKNHPSVVIWSMGNEAGDGVNFIAGYEYFKKRDPFRPVHYERAERQGKDFQQRHTDFVSWMYASVDNLKNTYLGKHLDRPFIWCEYSHSMGNSDGNFKEDWEFVRANEQVQGGFIWDWMDQGILKTTDDGRKYFGYGGDFEPKGTVNDNNFCANGLLSADRTPHPAIYEVKKSYQDIHIKPLNIKELKFELYNEFFFKDLSNYEINYEFIRDGIVFHTGKQIFKSTKPQQKTEFTIPSFPVTLQYGGEYFINFTVRQIKASHLILANHILATEQFLWKNENDYAKRVNGSVDYKIERLKDESIFTNGQIRIVFNNDKGTLNSYQIDKEEMLLKPLALNFWRAPTDNDFGSNMPKKSASWKFALDSLTNSKFSIVNSKERMEIVFTGELPTVKSKVKIIYTLLPDGEILVDAELDNPDQSTPELPRFGMNFTIAKEFDNVTWYGRGPFENYWDRNNAANVGLYTTKVADFYFPYIRPQENGVRTDTRWFSLMNEAKKGLKITAEKTIDFNVQHNSIADFDDGMEKHQRHTTDIVPQNFVAVNVDYRQRGLGGDNSWGANPHKTYRMLNGLYKYQFSIKPIGFKR</sequence>
<dbReference type="InterPro" id="IPR004199">
    <property type="entry name" value="B-gal_small/dom_5"/>
</dbReference>
<protein>
    <recommendedName>
        <fullName evidence="5 10">Beta-galactosidase</fullName>
        <ecNumber evidence="5 10">3.2.1.23</ecNumber>
    </recommendedName>
    <alternativeName>
        <fullName evidence="9 10">Lactase</fullName>
    </alternativeName>
</protein>
<dbReference type="InterPro" id="IPR017853">
    <property type="entry name" value="GH"/>
</dbReference>
<dbReference type="RefSeq" id="WP_133263279.1">
    <property type="nucleotide sequence ID" value="NZ_SJCY01000010.1"/>
</dbReference>
<feature type="domain" description="Beta galactosidase small chain/" evidence="11">
    <location>
        <begin position="759"/>
        <end position="1033"/>
    </location>
</feature>
<dbReference type="Pfam" id="PF00703">
    <property type="entry name" value="Glyco_hydro_2"/>
    <property type="match status" value="1"/>
</dbReference>
<evidence type="ECO:0000256" key="4">
    <source>
        <dbReference type="ARBA" id="ARBA00011245"/>
    </source>
</evidence>
<evidence type="ECO:0000313" key="12">
    <source>
        <dbReference type="EMBL" id="TDG35350.1"/>
    </source>
</evidence>
<evidence type="ECO:0000256" key="1">
    <source>
        <dbReference type="ARBA" id="ARBA00001412"/>
    </source>
</evidence>
<evidence type="ECO:0000256" key="10">
    <source>
        <dbReference type="RuleBase" id="RU361154"/>
    </source>
</evidence>
<comment type="caution">
    <text evidence="12">The sequence shown here is derived from an EMBL/GenBank/DDBJ whole genome shotgun (WGS) entry which is preliminary data.</text>
</comment>
<evidence type="ECO:0000259" key="11">
    <source>
        <dbReference type="SMART" id="SM01038"/>
    </source>
</evidence>
<dbReference type="InterPro" id="IPR008979">
    <property type="entry name" value="Galactose-bd-like_sf"/>
</dbReference>
<dbReference type="Pfam" id="PF16353">
    <property type="entry name" value="LacZ_4"/>
    <property type="match status" value="1"/>
</dbReference>
<dbReference type="InterPro" id="IPR006103">
    <property type="entry name" value="Glyco_hydro_2_cat"/>
</dbReference>
<comment type="catalytic activity">
    <reaction evidence="1 10">
        <text>Hydrolysis of terminal non-reducing beta-D-galactose residues in beta-D-galactosides.</text>
        <dbReference type="EC" id="3.2.1.23"/>
    </reaction>
</comment>
<dbReference type="SUPFAM" id="SSF49303">
    <property type="entry name" value="beta-Galactosidase/glucuronidase domain"/>
    <property type="match status" value="2"/>
</dbReference>
<dbReference type="InterPro" id="IPR014718">
    <property type="entry name" value="GH-type_carb-bd"/>
</dbReference>
<dbReference type="InterPro" id="IPR032312">
    <property type="entry name" value="LacZ_4"/>
</dbReference>
<dbReference type="GO" id="GO:0030246">
    <property type="term" value="F:carbohydrate binding"/>
    <property type="evidence" value="ECO:0007669"/>
    <property type="project" value="InterPro"/>
</dbReference>
<evidence type="ECO:0000256" key="7">
    <source>
        <dbReference type="ARBA" id="ARBA00022837"/>
    </source>
</evidence>
<dbReference type="PANTHER" id="PTHR46323:SF2">
    <property type="entry name" value="BETA-GALACTOSIDASE"/>
    <property type="match status" value="1"/>
</dbReference>
<dbReference type="GO" id="GO:0004565">
    <property type="term" value="F:beta-galactosidase activity"/>
    <property type="evidence" value="ECO:0007669"/>
    <property type="project" value="UniProtKB-EC"/>
</dbReference>
<proteinExistence type="inferred from homology"/>
<dbReference type="InterPro" id="IPR023232">
    <property type="entry name" value="Glyco_hydro_2_AS"/>
</dbReference>
<dbReference type="EMBL" id="SJCY01000010">
    <property type="protein sequence ID" value="TDG35350.1"/>
    <property type="molecule type" value="Genomic_DNA"/>
</dbReference>
<dbReference type="GO" id="GO:0009341">
    <property type="term" value="C:beta-galactosidase complex"/>
    <property type="evidence" value="ECO:0007669"/>
    <property type="project" value="InterPro"/>
</dbReference>
<dbReference type="SUPFAM" id="SSF49785">
    <property type="entry name" value="Galactose-binding domain-like"/>
    <property type="match status" value="1"/>
</dbReference>
<keyword evidence="6 10" id="KW-0378">Hydrolase</keyword>
<dbReference type="PROSITE" id="PS00719">
    <property type="entry name" value="GLYCOSYL_HYDROL_F2_1"/>
    <property type="match status" value="1"/>
</dbReference>
<dbReference type="InterPro" id="IPR011013">
    <property type="entry name" value="Gal_mutarotase_sf_dom"/>
</dbReference>
<evidence type="ECO:0000256" key="5">
    <source>
        <dbReference type="ARBA" id="ARBA00012756"/>
    </source>
</evidence>
<dbReference type="PROSITE" id="PS00608">
    <property type="entry name" value="GLYCOSYL_HYDROL_F2_2"/>
    <property type="match status" value="1"/>
</dbReference>
<evidence type="ECO:0000256" key="6">
    <source>
        <dbReference type="ARBA" id="ARBA00022801"/>
    </source>
</evidence>
<comment type="subunit">
    <text evidence="4">Monomer.</text>
</comment>
<dbReference type="Gene3D" id="2.60.120.260">
    <property type="entry name" value="Galactose-binding domain-like"/>
    <property type="match status" value="1"/>
</dbReference>
<dbReference type="SMART" id="SM01038">
    <property type="entry name" value="Bgal_small_N"/>
    <property type="match status" value="1"/>
</dbReference>
<dbReference type="InterPro" id="IPR050347">
    <property type="entry name" value="Bact_Beta-galactosidase"/>
</dbReference>
<dbReference type="Gene3D" id="2.60.40.10">
    <property type="entry name" value="Immunoglobulins"/>
    <property type="match status" value="2"/>
</dbReference>
<dbReference type="InterPro" id="IPR036156">
    <property type="entry name" value="Beta-gal/glucu_dom_sf"/>
</dbReference>
<dbReference type="InterPro" id="IPR006101">
    <property type="entry name" value="Glyco_hydro_2"/>
</dbReference>
<keyword evidence="7" id="KW-0106">Calcium</keyword>
<dbReference type="GO" id="GO:0005990">
    <property type="term" value="P:lactose catabolic process"/>
    <property type="evidence" value="ECO:0007669"/>
    <property type="project" value="TreeGrafter"/>
</dbReference>